<proteinExistence type="predicted"/>
<gene>
    <name evidence="2" type="ORF">ebA4310</name>
</gene>
<name>Q5P299_AROAE</name>
<feature type="signal peptide" evidence="1">
    <location>
        <begin position="1"/>
        <end position="27"/>
    </location>
</feature>
<dbReference type="OrthoDB" id="9177697at2"/>
<sequence length="357" mass="40988">MQRTSRFRYLLLLAVLVACLTLETASAHEFERLSNSTLGKIASKLKPGDFVEINTELPAGMASLSDLLRVPVDDGRRMLIDLWTDLAHWDPKRHRTFFIGIRKYKKFISYDAESNAWQVLGWEGEPPPQHVELGHTYGRTALDSTRGHYYWLSPGQILSRYWIDEERWEAVPGVKIGGYIPIEWHEKLDMLVAINRGGKMVAFSKGETKSIGASVVDGYHSVGSYNRTRGDMLFAGGNASRRKLELIEADGDVRRFRDAPINISVARTALSYDPKSGNYLFLQRQERQLHEFNPDLDEWRLIREWSESEWPFGKEGSSTPVVIDELGVIFWQSEMGIRVYRHRSAFDKPDRRQSLPN</sequence>
<dbReference type="EMBL" id="CR555306">
    <property type="protein sequence ID" value="CAI08565.1"/>
    <property type="molecule type" value="Genomic_DNA"/>
</dbReference>
<reference evidence="2 3" key="1">
    <citation type="journal article" date="2005" name="Arch. Microbiol.">
        <title>The genome sequence of an anaerobic aromatic-degrading denitrifying bacterium, strain EbN1.</title>
        <authorList>
            <person name="Rabus R."/>
            <person name="Kube M."/>
            <person name="Heider J."/>
            <person name="Beck A."/>
            <person name="Heitmann K."/>
            <person name="Widdel F."/>
            <person name="Reinhardt R."/>
        </authorList>
    </citation>
    <scope>NUCLEOTIDE SEQUENCE [LARGE SCALE GENOMIC DNA]</scope>
    <source>
        <strain evidence="2 3">EbN1</strain>
    </source>
</reference>
<dbReference type="PROSITE" id="PS51257">
    <property type="entry name" value="PROKAR_LIPOPROTEIN"/>
    <property type="match status" value="1"/>
</dbReference>
<dbReference type="KEGG" id="eba:ebA4310"/>
<keyword evidence="1" id="KW-0732">Signal</keyword>
<evidence type="ECO:0000313" key="3">
    <source>
        <dbReference type="Proteomes" id="UP000006552"/>
    </source>
</evidence>
<dbReference type="Proteomes" id="UP000006552">
    <property type="component" value="Chromosome"/>
</dbReference>
<dbReference type="RefSeq" id="WP_011238251.1">
    <property type="nucleotide sequence ID" value="NC_006513.1"/>
</dbReference>
<accession>Q5P299</accession>
<organism evidence="2 3">
    <name type="scientific">Aromatoleum aromaticum (strain DSM 19018 / LMG 30748 / EbN1)</name>
    <name type="common">Azoarcus sp. (strain EbN1)</name>
    <dbReference type="NCBI Taxonomy" id="76114"/>
    <lineage>
        <taxon>Bacteria</taxon>
        <taxon>Pseudomonadati</taxon>
        <taxon>Pseudomonadota</taxon>
        <taxon>Betaproteobacteria</taxon>
        <taxon>Rhodocyclales</taxon>
        <taxon>Rhodocyclaceae</taxon>
        <taxon>Aromatoleum</taxon>
    </lineage>
</organism>
<protein>
    <submittedName>
        <fullName evidence="2">Uncharacterized protein</fullName>
    </submittedName>
</protein>
<keyword evidence="3" id="KW-1185">Reference proteome</keyword>
<dbReference type="AlphaFoldDB" id="Q5P299"/>
<evidence type="ECO:0000256" key="1">
    <source>
        <dbReference type="SAM" id="SignalP"/>
    </source>
</evidence>
<dbReference type="eggNOG" id="ENOG5033TYE">
    <property type="taxonomic scope" value="Bacteria"/>
</dbReference>
<evidence type="ECO:0000313" key="2">
    <source>
        <dbReference type="EMBL" id="CAI08565.1"/>
    </source>
</evidence>
<feature type="chain" id="PRO_5004260150" evidence="1">
    <location>
        <begin position="28"/>
        <end position="357"/>
    </location>
</feature>
<dbReference type="STRING" id="76114.ebA4310"/>
<dbReference type="HOGENOM" id="CLU_775329_0_0_4"/>